<dbReference type="PROSITE" id="PS50075">
    <property type="entry name" value="CARRIER"/>
    <property type="match status" value="1"/>
</dbReference>
<reference evidence="10" key="1">
    <citation type="submission" date="2018-04" db="EMBL/GenBank/DDBJ databases">
        <title>Genomes of Endosymbiotic and Endophytic Bradyrhizobium Publication status.</title>
        <authorList>
            <person name="Guha S."/>
            <person name="Jorrin B."/>
            <person name="Sarkar M."/>
            <person name="Poole P.S."/>
            <person name="DasGupta M."/>
        </authorList>
    </citation>
    <scope>NUCLEOTIDE SEQUENCE</scope>
    <source>
        <strain evidence="10">WBOS16</strain>
    </source>
</reference>
<dbReference type="InterPro" id="IPR049900">
    <property type="entry name" value="PKS_mFAS_DH"/>
</dbReference>
<evidence type="ECO:0000259" key="8">
    <source>
        <dbReference type="PROSITE" id="PS52004"/>
    </source>
</evidence>
<dbReference type="InterPro" id="IPR013154">
    <property type="entry name" value="ADH-like_N"/>
</dbReference>
<dbReference type="PROSITE" id="PS00606">
    <property type="entry name" value="KS3_1"/>
    <property type="match status" value="1"/>
</dbReference>
<dbReference type="GO" id="GO:0006633">
    <property type="term" value="P:fatty acid biosynthetic process"/>
    <property type="evidence" value="ECO:0007669"/>
    <property type="project" value="InterPro"/>
</dbReference>
<keyword evidence="3" id="KW-0808">Transferase</keyword>
<dbReference type="InterPro" id="IPR053386">
    <property type="entry name" value="MBFA_synthase"/>
</dbReference>
<dbReference type="FunFam" id="3.30.70.250:FF:000003">
    <property type="entry name" value="Polyketide beta-ketoacyl synthase Pks3"/>
    <property type="match status" value="1"/>
</dbReference>
<dbReference type="InterPro" id="IPR018201">
    <property type="entry name" value="Ketoacyl_synth_AS"/>
</dbReference>
<evidence type="ECO:0000313" key="10">
    <source>
        <dbReference type="EMBL" id="UUO66377.1"/>
    </source>
</evidence>
<dbReference type="SMART" id="SM00827">
    <property type="entry name" value="PKS_AT"/>
    <property type="match status" value="1"/>
</dbReference>
<dbReference type="PANTHER" id="PTHR43775:SF37">
    <property type="entry name" value="SI:DKEY-61P9.11"/>
    <property type="match status" value="1"/>
</dbReference>
<dbReference type="GO" id="GO:0031177">
    <property type="term" value="F:phosphopantetheine binding"/>
    <property type="evidence" value="ECO:0007669"/>
    <property type="project" value="InterPro"/>
</dbReference>
<dbReference type="InterPro" id="IPR032821">
    <property type="entry name" value="PKS_assoc"/>
</dbReference>
<keyword evidence="2" id="KW-0597">Phosphoprotein</keyword>
<dbReference type="Gene3D" id="3.40.47.10">
    <property type="match status" value="1"/>
</dbReference>
<dbReference type="GO" id="GO:0004315">
    <property type="term" value="F:3-oxoacyl-[acyl-carrier-protein] synthase activity"/>
    <property type="evidence" value="ECO:0007669"/>
    <property type="project" value="InterPro"/>
</dbReference>
<dbReference type="SUPFAM" id="SSF53901">
    <property type="entry name" value="Thiolase-like"/>
    <property type="match status" value="1"/>
</dbReference>
<dbReference type="InterPro" id="IPR020807">
    <property type="entry name" value="PKS_DH"/>
</dbReference>
<dbReference type="CDD" id="cd05195">
    <property type="entry name" value="enoyl_red"/>
    <property type="match status" value="1"/>
</dbReference>
<dbReference type="Pfam" id="PF14765">
    <property type="entry name" value="PS-DH"/>
    <property type="match status" value="1"/>
</dbReference>
<dbReference type="InterPro" id="IPR049551">
    <property type="entry name" value="PKS_DH_C"/>
</dbReference>
<dbReference type="FunFam" id="3.40.50.720:FF:000209">
    <property type="entry name" value="Polyketide synthase Pks12"/>
    <property type="match status" value="1"/>
</dbReference>
<evidence type="ECO:0000256" key="3">
    <source>
        <dbReference type="ARBA" id="ARBA00022679"/>
    </source>
</evidence>
<evidence type="ECO:0000256" key="2">
    <source>
        <dbReference type="ARBA" id="ARBA00022553"/>
    </source>
</evidence>
<dbReference type="InterPro" id="IPR016039">
    <property type="entry name" value="Thiolase-like"/>
</dbReference>
<feature type="active site" description="Proton donor; for dehydratase activity" evidence="6">
    <location>
        <position position="1167"/>
    </location>
</feature>
<dbReference type="EMBL" id="CP028989">
    <property type="protein sequence ID" value="UUO66377.1"/>
    <property type="molecule type" value="Genomic_DNA"/>
</dbReference>
<dbReference type="NCBIfam" id="NF041183">
    <property type="entry name" value="Pks2_ls1_myc"/>
    <property type="match status" value="1"/>
</dbReference>
<gene>
    <name evidence="10" type="ORF">DCM83_15000</name>
</gene>
<sequence>MTLLSADCAILRKSGCLLVQRIDPAVEAINGVRRRAQDPRQCRRQQSAGWTIDRRINNVIRHVLIWIDKAYKNKVLIVTAIAVVGIGCRLPGHINSPDALWGALLAGADLVGEIPPQRWNADDDYEPVAGVAGCSVSRWGAFLDDPLGFDHRFFGIGEPEALAMDPQHRLLLEVTWEAAEHSGRDPRRLFGTDAGVFFGLSHQDYMQVTRDAGAMGLAYAFTGTPFSMASGRVAHAMGLTGPAISMDTACSSSLVAVHAARRSLLARECQVAFAGGAMLMFSPTTFASASGLGMLSPTGRCHAFDARADGFVRAEGCGVVMLKRLSDALRDSDRVLAVIRGSAVNQDGRTHNILAPSRAAQIAVIDRALAEAQVDPSSVGMIEAHGTGTPVGDTEEYHSLSSRYGRHSPCALGSLKSNLGHAESAAGVLGLIKATLALSHGVVPRSLHFHQLPAHLQPIETRLFVPTDSSPWPSTGADGLRRAAVSSYGMSGTNAHVVLEQAPHAPALSFSSEAAVTHDQPWLFPMSSTSPEALRVSAGRLAAWLDASAGRHRPNDVARTLACRRGHRPVRHALIATTLADLTAQLRGLAVDQSIDADWPDHDGSGPVFVFSGQGSQWDSMGAALIDIDPVFAGVVGAIEPLIQTLCGFSVTDALRRPAQLDGIERIQPAIFTIQVALAASLKAKGVVPSAVIGHSMGEASAAVVAGALSLEDGVRVICHRAMLCQTLAGSGAMAVVGMTAAAVREDLARRRIDDVEIAVLAAPASTVVGGAAAAVQRLVAAWQAEGRYAREVAVDVASHTSQVEPILAQLSERLAGVTAHRPHTPMYSTVLFDPRETPVCDGAYWIDNLRQSVRFRPAVQAALEDGHRVFVEFSPHPIVSHAVLENASATDFAVRALASMTRGEPMHNGLLDLVGAIYVAGAEIDFNVLYPDGQLLDVPLPAWTHYPLFLAPATPAAGPHHLPSTHPLLNVHRVLHEEPERHVWACEIGLDAHPWLADHQVNGTPLFPGAAFCEMALAAARTVLGTSLVEVQTITFDHALWLEPSMPIVCTAVPDRPGELNFRLESQAESEARVHASGRLCGAASAKPPAVHNVAALRAAHATPLAADEVWRWFDSHGIQYGPSFRALAPELRLSADGASLFADLRLPTSFRTSARGYTVHPVLLDACFQTVGAFARVVSETNGRLLLPLSVRSLRLHRTDADAAHCMTRLVAVDALHVEVDIDLLDASGRVLLSVEGLAMGSGAAEQHADAVACNSRLLDITWQSWDIPRATVRLEDGAWLLLDADDAGHRLMLDLERGLRAQGFKSGILSGAGAEKGGAWRGQIEDALHQHRPGAVVVALPRGNEPASPDVSRANISSLIHVADALRQCERRPRLFVVTCMAQRVLPDDTVQLAHAGVRGWLRAIGAELPVLHPTQIDVCPQADVSLLRAQLLSGSDEDETALRGGSAYVARLQRSPLSHADRRMMDRDAARDGLRLEIRVPGDLESLEMTAFERRAPGDGEVEVVVHATSVNFADVLVALGRYPSLDGRAQGLGLDFAGIVTAVGPGVSAFRVGDRVAGLCGEGAWGTYLTCDARLLVAIPRALTDAEAAAILTTSATAMYGLEDLARIGPGDKILIHSATGGVGQAAVAMARAAGAEIFATAGSEARRELLRAGGIRHVYDSRTAAFAEQIRQDTSGYGVDVVLNSLTGAAQRAGLGLLAAGGRFIEIGKKDIYGGTWLELSPFKRNLSFFAVDLAQMCITAPARVQALLARVMRLVGEERLPLPDIATYPLDDAADAIRIVGGAGHTGKLVLAVPTTGHVRVPATPERFTPFKPDGAYIVTGGLGGLGLFLADAMSAAGAGRIILNARAKPTEAATGVLSAMKARGTEVEVISADIAEPSTARRVVGAATATGLPLRGVLHGAAVVEDGILPSVTDEKLHRNWAPKVQGAWHLHAATLKQQLDWFCCFSSVAALFGSPGQSAYAAANGWLDTFTQWRRAQGLPSSAIGWAAWADIGAGAHLSARGDARMIEPRDGAYAFETLLRHDRGYAAYVHLDGAPWLTSLAARSPFAAAMSQASEAKAEPARRLRTELRRAPPDERPALLRRLIIEHLGVILRRTVNPDRSFFDYGLDSLGTLQLLIALEADTGIRLRSVNVTTVRALADTLSAAMQRLQPAGADASD</sequence>
<dbReference type="InterPro" id="IPR049552">
    <property type="entry name" value="PKS_DH_N"/>
</dbReference>
<dbReference type="Pfam" id="PF00109">
    <property type="entry name" value="ketoacyl-synt"/>
    <property type="match status" value="1"/>
</dbReference>
<dbReference type="Pfam" id="PF16197">
    <property type="entry name" value="KAsynt_C_assoc"/>
    <property type="match status" value="1"/>
</dbReference>
<dbReference type="SUPFAM" id="SSF51735">
    <property type="entry name" value="NAD(P)-binding Rossmann-fold domains"/>
    <property type="match status" value="3"/>
</dbReference>
<organism evidence="10 11">
    <name type="scientific">Bradyrhizobium betae</name>
    <dbReference type="NCBI Taxonomy" id="244734"/>
    <lineage>
        <taxon>Bacteria</taxon>
        <taxon>Pseudomonadati</taxon>
        <taxon>Pseudomonadota</taxon>
        <taxon>Alphaproteobacteria</taxon>
        <taxon>Hyphomicrobiales</taxon>
        <taxon>Nitrobacteraceae</taxon>
        <taxon>Bradyrhizobium</taxon>
    </lineage>
</organism>
<dbReference type="Gene3D" id="3.30.70.250">
    <property type="entry name" value="Malonyl-CoA ACP transacylase, ACP-binding"/>
    <property type="match status" value="1"/>
</dbReference>
<dbReference type="InterPro" id="IPR011032">
    <property type="entry name" value="GroES-like_sf"/>
</dbReference>
<dbReference type="GO" id="GO:0005886">
    <property type="term" value="C:plasma membrane"/>
    <property type="evidence" value="ECO:0007669"/>
    <property type="project" value="TreeGrafter"/>
</dbReference>
<dbReference type="InterPro" id="IPR009081">
    <property type="entry name" value="PP-bd_ACP"/>
</dbReference>
<feature type="region of interest" description="C-terminal hotdog fold" evidence="6">
    <location>
        <begin position="1103"/>
        <end position="1251"/>
    </location>
</feature>
<dbReference type="InterPro" id="IPR020841">
    <property type="entry name" value="PKS_Beta-ketoAc_synthase_dom"/>
</dbReference>
<dbReference type="SUPFAM" id="SSF47336">
    <property type="entry name" value="ACP-like"/>
    <property type="match status" value="1"/>
</dbReference>
<dbReference type="InterPro" id="IPR013968">
    <property type="entry name" value="PKS_KR"/>
</dbReference>
<dbReference type="InterPro" id="IPR036291">
    <property type="entry name" value="NAD(P)-bd_dom_sf"/>
</dbReference>
<dbReference type="PANTHER" id="PTHR43775">
    <property type="entry name" value="FATTY ACID SYNTHASE"/>
    <property type="match status" value="1"/>
</dbReference>
<dbReference type="Proteomes" id="UP001058872">
    <property type="component" value="Chromosome"/>
</dbReference>
<proteinExistence type="predicted"/>
<dbReference type="InterPro" id="IPR036736">
    <property type="entry name" value="ACP-like_sf"/>
</dbReference>
<dbReference type="Pfam" id="PF13602">
    <property type="entry name" value="ADH_zinc_N_2"/>
    <property type="match status" value="1"/>
</dbReference>
<dbReference type="Pfam" id="PF02801">
    <property type="entry name" value="Ketoacyl-synt_C"/>
    <property type="match status" value="1"/>
</dbReference>
<evidence type="ECO:0000313" key="11">
    <source>
        <dbReference type="Proteomes" id="UP001058872"/>
    </source>
</evidence>
<dbReference type="SUPFAM" id="SSF52151">
    <property type="entry name" value="FabD/lysophospholipase-like"/>
    <property type="match status" value="1"/>
</dbReference>
<dbReference type="InterPro" id="IPR016035">
    <property type="entry name" value="Acyl_Trfase/lysoPLipase"/>
</dbReference>
<dbReference type="Gene3D" id="3.10.129.110">
    <property type="entry name" value="Polyketide synthase dehydratase"/>
    <property type="match status" value="1"/>
</dbReference>
<dbReference type="Gene3D" id="3.40.50.720">
    <property type="entry name" value="NAD(P)-binding Rossmann-like Domain"/>
    <property type="match status" value="3"/>
</dbReference>
<dbReference type="InterPro" id="IPR042104">
    <property type="entry name" value="PKS_dehydratase_sf"/>
</dbReference>
<dbReference type="InterPro" id="IPR001227">
    <property type="entry name" value="Ac_transferase_dom_sf"/>
</dbReference>
<dbReference type="CDD" id="cd00833">
    <property type="entry name" value="PKS"/>
    <property type="match status" value="1"/>
</dbReference>
<dbReference type="InterPro" id="IPR014031">
    <property type="entry name" value="Ketoacyl_synth_C"/>
</dbReference>
<dbReference type="SUPFAM" id="SSF55048">
    <property type="entry name" value="Probable ACP-binding domain of malonyl-CoA ACP transacylase"/>
    <property type="match status" value="1"/>
</dbReference>
<keyword evidence="1" id="KW-0596">Phosphopantetheine</keyword>
<feature type="domain" description="Carrier" evidence="7">
    <location>
        <begin position="2084"/>
        <end position="2163"/>
    </location>
</feature>
<dbReference type="SMART" id="SM00822">
    <property type="entry name" value="PKS_KR"/>
    <property type="match status" value="1"/>
</dbReference>
<dbReference type="Pfam" id="PF21089">
    <property type="entry name" value="PKS_DH_N"/>
    <property type="match status" value="1"/>
</dbReference>
<feature type="domain" description="PKS/mFAS DH" evidence="9">
    <location>
        <begin position="967"/>
        <end position="1251"/>
    </location>
</feature>
<dbReference type="PROSITE" id="PS52004">
    <property type="entry name" value="KS3_2"/>
    <property type="match status" value="1"/>
</dbReference>
<dbReference type="Pfam" id="PF00550">
    <property type="entry name" value="PP-binding"/>
    <property type="match status" value="1"/>
</dbReference>
<evidence type="ECO:0000259" key="7">
    <source>
        <dbReference type="PROSITE" id="PS50075"/>
    </source>
</evidence>
<dbReference type="GO" id="GO:0004312">
    <property type="term" value="F:fatty acid synthase activity"/>
    <property type="evidence" value="ECO:0007669"/>
    <property type="project" value="TreeGrafter"/>
</dbReference>
<dbReference type="Pfam" id="PF08659">
    <property type="entry name" value="KR"/>
    <property type="match status" value="1"/>
</dbReference>
<dbReference type="InterPro" id="IPR057326">
    <property type="entry name" value="KR_dom"/>
</dbReference>
<feature type="region of interest" description="N-terminal hotdog fold" evidence="6">
    <location>
        <begin position="967"/>
        <end position="1088"/>
    </location>
</feature>
<dbReference type="FunFam" id="3.40.47.10:FF:000019">
    <property type="entry name" value="Polyketide synthase type I"/>
    <property type="match status" value="1"/>
</dbReference>
<name>A0AAE9NAY7_9BRAD</name>
<dbReference type="SMART" id="SM00823">
    <property type="entry name" value="PKS_PP"/>
    <property type="match status" value="1"/>
</dbReference>
<dbReference type="SUPFAM" id="SSF50129">
    <property type="entry name" value="GroES-like"/>
    <property type="match status" value="1"/>
</dbReference>
<protein>
    <submittedName>
        <fullName evidence="10">Polyketide synthase</fullName>
    </submittedName>
</protein>
<dbReference type="PROSITE" id="PS52019">
    <property type="entry name" value="PKS_MFAS_DH"/>
    <property type="match status" value="1"/>
</dbReference>
<evidence type="ECO:0000256" key="1">
    <source>
        <dbReference type="ARBA" id="ARBA00022450"/>
    </source>
</evidence>
<keyword evidence="4" id="KW-0511">Multifunctional enzyme</keyword>
<dbReference type="GO" id="GO:0071770">
    <property type="term" value="P:DIM/DIP cell wall layer assembly"/>
    <property type="evidence" value="ECO:0007669"/>
    <property type="project" value="TreeGrafter"/>
</dbReference>
<feature type="active site" description="Proton acceptor; for dehydratase activity" evidence="6">
    <location>
        <position position="1000"/>
    </location>
</feature>
<evidence type="ECO:0000256" key="4">
    <source>
        <dbReference type="ARBA" id="ARBA00023268"/>
    </source>
</evidence>
<dbReference type="InterPro" id="IPR020806">
    <property type="entry name" value="PKS_PP-bd"/>
</dbReference>
<evidence type="ECO:0000259" key="9">
    <source>
        <dbReference type="PROSITE" id="PS52019"/>
    </source>
</evidence>
<dbReference type="SMART" id="SM00825">
    <property type="entry name" value="PKS_KS"/>
    <property type="match status" value="1"/>
</dbReference>
<dbReference type="InterPro" id="IPR014030">
    <property type="entry name" value="Ketoacyl_synth_N"/>
</dbReference>
<comment type="function">
    <text evidence="5">Involved in production of the polyketide antibiotic thailandamide.</text>
</comment>
<dbReference type="SMART" id="SM00826">
    <property type="entry name" value="PKS_DH"/>
    <property type="match status" value="1"/>
</dbReference>
<feature type="domain" description="Ketosynthase family 3 (KS3)" evidence="8">
    <location>
        <begin position="78"/>
        <end position="501"/>
    </location>
</feature>
<dbReference type="InterPro" id="IPR020843">
    <property type="entry name" value="ER"/>
</dbReference>
<dbReference type="RefSeq" id="WP_257177188.1">
    <property type="nucleotide sequence ID" value="NZ_CP028989.1"/>
</dbReference>
<dbReference type="SMART" id="SM00829">
    <property type="entry name" value="PKS_ER"/>
    <property type="match status" value="1"/>
</dbReference>
<dbReference type="Gene3D" id="3.90.180.10">
    <property type="entry name" value="Medium-chain alcohol dehydrogenases, catalytic domain"/>
    <property type="match status" value="1"/>
</dbReference>
<dbReference type="InterPro" id="IPR016036">
    <property type="entry name" value="Malonyl_transacylase_ACP-bd"/>
</dbReference>
<dbReference type="GO" id="GO:0016491">
    <property type="term" value="F:oxidoreductase activity"/>
    <property type="evidence" value="ECO:0007669"/>
    <property type="project" value="InterPro"/>
</dbReference>
<dbReference type="GO" id="GO:0005737">
    <property type="term" value="C:cytoplasm"/>
    <property type="evidence" value="ECO:0007669"/>
    <property type="project" value="TreeGrafter"/>
</dbReference>
<dbReference type="Pfam" id="PF00698">
    <property type="entry name" value="Acyl_transf_1"/>
    <property type="match status" value="1"/>
</dbReference>
<evidence type="ECO:0000256" key="5">
    <source>
        <dbReference type="ARBA" id="ARBA00054155"/>
    </source>
</evidence>
<dbReference type="Gene3D" id="3.40.366.10">
    <property type="entry name" value="Malonyl-Coenzyme A Acyl Carrier Protein, domain 2"/>
    <property type="match status" value="1"/>
</dbReference>
<dbReference type="Pfam" id="PF08240">
    <property type="entry name" value="ADH_N"/>
    <property type="match status" value="1"/>
</dbReference>
<dbReference type="InterPro" id="IPR014043">
    <property type="entry name" value="Acyl_transferase_dom"/>
</dbReference>
<dbReference type="Gene3D" id="1.10.1200.10">
    <property type="entry name" value="ACP-like"/>
    <property type="match status" value="1"/>
</dbReference>
<dbReference type="InterPro" id="IPR050091">
    <property type="entry name" value="PKS_NRPS_Biosynth_Enz"/>
</dbReference>
<evidence type="ECO:0000256" key="6">
    <source>
        <dbReference type="PROSITE-ProRule" id="PRU01363"/>
    </source>
</evidence>
<accession>A0AAE9NAY7</accession>